<evidence type="ECO:0000256" key="7">
    <source>
        <dbReference type="ARBA" id="ARBA00023054"/>
    </source>
</evidence>
<keyword evidence="4 12" id="KW-0863">Zinc-finger</keyword>
<evidence type="ECO:0000256" key="3">
    <source>
        <dbReference type="ARBA" id="ARBA00022723"/>
    </source>
</evidence>
<evidence type="ECO:0000256" key="8">
    <source>
        <dbReference type="ARBA" id="ARBA00023125"/>
    </source>
</evidence>
<keyword evidence="16" id="KW-1185">Reference proteome</keyword>
<dbReference type="OrthoDB" id="6599939at2759"/>
<evidence type="ECO:0000256" key="11">
    <source>
        <dbReference type="ARBA" id="ARBA00023306"/>
    </source>
</evidence>
<dbReference type="GO" id="GO:0005654">
    <property type="term" value="C:nucleoplasm"/>
    <property type="evidence" value="ECO:0007669"/>
    <property type="project" value="UniProtKB-SubCell"/>
</dbReference>
<evidence type="ECO:0000313" key="16">
    <source>
        <dbReference type="Proteomes" id="UP000291343"/>
    </source>
</evidence>
<dbReference type="InterPro" id="IPR038441">
    <property type="entry name" value="THAP_Znf_sf"/>
</dbReference>
<dbReference type="InterPro" id="IPR006612">
    <property type="entry name" value="THAP_Znf"/>
</dbReference>
<gene>
    <name evidence="15" type="ORF">LSTR_LSTR014009</name>
</gene>
<dbReference type="Gene3D" id="6.20.210.20">
    <property type="entry name" value="THAP domain"/>
    <property type="match status" value="1"/>
</dbReference>
<comment type="caution">
    <text evidence="15">The sequence shown here is derived from an EMBL/GenBank/DDBJ whole genome shotgun (WGS) entry which is preliminary data.</text>
</comment>
<accession>A0A482WNN4</accession>
<dbReference type="Pfam" id="PF05485">
    <property type="entry name" value="THAP"/>
    <property type="match status" value="2"/>
</dbReference>
<keyword evidence="7" id="KW-0175">Coiled coil</keyword>
<dbReference type="GO" id="GO:0008270">
    <property type="term" value="F:zinc ion binding"/>
    <property type="evidence" value="ECO:0007669"/>
    <property type="project" value="UniProtKB-KW"/>
</dbReference>
<evidence type="ECO:0000256" key="2">
    <source>
        <dbReference type="ARBA" id="ARBA00006177"/>
    </source>
</evidence>
<evidence type="ECO:0000313" key="15">
    <source>
        <dbReference type="EMBL" id="RZF35215.1"/>
    </source>
</evidence>
<dbReference type="GO" id="GO:0043565">
    <property type="term" value="F:sequence-specific DNA binding"/>
    <property type="evidence" value="ECO:0007669"/>
    <property type="project" value="InterPro"/>
</dbReference>
<keyword evidence="5" id="KW-0862">Zinc</keyword>
<dbReference type="SMART" id="SM00980">
    <property type="entry name" value="THAP"/>
    <property type="match status" value="2"/>
</dbReference>
<evidence type="ECO:0000256" key="6">
    <source>
        <dbReference type="ARBA" id="ARBA00023015"/>
    </source>
</evidence>
<evidence type="ECO:0000259" key="14">
    <source>
        <dbReference type="PROSITE" id="PS50950"/>
    </source>
</evidence>
<keyword evidence="10" id="KW-0539">Nucleus</keyword>
<dbReference type="PANTHER" id="PTHR46600:SF1">
    <property type="entry name" value="THAP DOMAIN-CONTAINING PROTEIN 1"/>
    <property type="match status" value="1"/>
</dbReference>
<protein>
    <recommendedName>
        <fullName evidence="14">THAP-type domain-containing protein</fullName>
    </recommendedName>
</protein>
<feature type="region of interest" description="Disordered" evidence="13">
    <location>
        <begin position="221"/>
        <end position="260"/>
    </location>
</feature>
<evidence type="ECO:0000256" key="13">
    <source>
        <dbReference type="SAM" id="MobiDB-lite"/>
    </source>
</evidence>
<evidence type="ECO:0000256" key="1">
    <source>
        <dbReference type="ARBA" id="ARBA00004642"/>
    </source>
</evidence>
<dbReference type="PROSITE" id="PS50950">
    <property type="entry name" value="ZF_THAP"/>
    <property type="match status" value="2"/>
</dbReference>
<name>A0A482WNN4_LAOST</name>
<keyword evidence="8 12" id="KW-0238">DNA-binding</keyword>
<evidence type="ECO:0000256" key="9">
    <source>
        <dbReference type="ARBA" id="ARBA00023163"/>
    </source>
</evidence>
<dbReference type="InterPro" id="IPR026516">
    <property type="entry name" value="THAP1/10"/>
</dbReference>
<keyword evidence="6" id="KW-0805">Transcription regulation</keyword>
<comment type="similarity">
    <text evidence="2">Belongs to the THAP1 family.</text>
</comment>
<comment type="subcellular location">
    <subcellularLocation>
        <location evidence="1">Nucleus</location>
        <location evidence="1">Nucleoplasm</location>
    </subcellularLocation>
</comment>
<dbReference type="SMART" id="SM00692">
    <property type="entry name" value="DM3"/>
    <property type="match status" value="2"/>
</dbReference>
<evidence type="ECO:0000256" key="4">
    <source>
        <dbReference type="ARBA" id="ARBA00022771"/>
    </source>
</evidence>
<dbReference type="Proteomes" id="UP000291343">
    <property type="component" value="Unassembled WGS sequence"/>
</dbReference>
<feature type="compositionally biased region" description="Acidic residues" evidence="13">
    <location>
        <begin position="225"/>
        <end position="249"/>
    </location>
</feature>
<feature type="domain" description="THAP-type" evidence="14">
    <location>
        <begin position="1"/>
        <end position="83"/>
    </location>
</feature>
<feature type="domain" description="THAP-type" evidence="14">
    <location>
        <begin position="98"/>
        <end position="180"/>
    </location>
</feature>
<evidence type="ECO:0000256" key="12">
    <source>
        <dbReference type="PROSITE-ProRule" id="PRU00309"/>
    </source>
</evidence>
<dbReference type="EMBL" id="QKKF02029250">
    <property type="protein sequence ID" value="RZF35215.1"/>
    <property type="molecule type" value="Genomic_DNA"/>
</dbReference>
<keyword evidence="3" id="KW-0479">Metal-binding</keyword>
<dbReference type="SUPFAM" id="SSF57716">
    <property type="entry name" value="Glucocorticoid receptor-like (DNA-binding domain)"/>
    <property type="match status" value="2"/>
</dbReference>
<keyword evidence="11" id="KW-0131">Cell cycle</keyword>
<evidence type="ECO:0000256" key="5">
    <source>
        <dbReference type="ARBA" id="ARBA00022833"/>
    </source>
</evidence>
<keyword evidence="9" id="KW-0804">Transcription</keyword>
<reference evidence="15 16" key="1">
    <citation type="journal article" date="2017" name="Gigascience">
        <title>Genome sequence of the small brown planthopper, Laodelphax striatellus.</title>
        <authorList>
            <person name="Zhu J."/>
            <person name="Jiang F."/>
            <person name="Wang X."/>
            <person name="Yang P."/>
            <person name="Bao Y."/>
            <person name="Zhao W."/>
            <person name="Wang W."/>
            <person name="Lu H."/>
            <person name="Wang Q."/>
            <person name="Cui N."/>
            <person name="Li J."/>
            <person name="Chen X."/>
            <person name="Luo L."/>
            <person name="Yu J."/>
            <person name="Kang L."/>
            <person name="Cui F."/>
        </authorList>
    </citation>
    <scope>NUCLEOTIDE SEQUENCE [LARGE SCALE GENOMIC DNA]</scope>
    <source>
        <strain evidence="15">Lst14</strain>
    </source>
</reference>
<organism evidence="15 16">
    <name type="scientific">Laodelphax striatellus</name>
    <name type="common">Small brown planthopper</name>
    <name type="synonym">Delphax striatella</name>
    <dbReference type="NCBI Taxonomy" id="195883"/>
    <lineage>
        <taxon>Eukaryota</taxon>
        <taxon>Metazoa</taxon>
        <taxon>Ecdysozoa</taxon>
        <taxon>Arthropoda</taxon>
        <taxon>Hexapoda</taxon>
        <taxon>Insecta</taxon>
        <taxon>Pterygota</taxon>
        <taxon>Neoptera</taxon>
        <taxon>Paraneoptera</taxon>
        <taxon>Hemiptera</taxon>
        <taxon>Auchenorrhyncha</taxon>
        <taxon>Fulgoroidea</taxon>
        <taxon>Delphacidae</taxon>
        <taxon>Criomorphinae</taxon>
        <taxon>Laodelphax</taxon>
    </lineage>
</organism>
<evidence type="ECO:0000256" key="10">
    <source>
        <dbReference type="ARBA" id="ARBA00023242"/>
    </source>
</evidence>
<dbReference type="PANTHER" id="PTHR46600">
    <property type="entry name" value="THAP DOMAIN-CONTAINING"/>
    <property type="match status" value="1"/>
</dbReference>
<dbReference type="AlphaFoldDB" id="A0A482WNN4"/>
<proteinExistence type="inferred from homology"/>
<sequence>MNKMCSVPNCENKGYNSNVKFYTFPLSEHKLIQRRRWIAALNKHCVFEAYWTPNKYNTICSEHFIGGKKSDAMNSPSYVPTIFPSPTPKGKRKLDRVLKQRTVGCVAPKCSNNISKGYRLFRFPRDSARREIWIQNCRLDNWKPTSTSRLCEAHFESSEWEANRIDGGMNLKPNAIPTIFNVPKTPKKKATKQSVFKMETVFIKQDPDSIQEPTTECSTAWFPIVDDDDKEEEEKEVKEEEDDDDDDDEQHQQLLSQGFQQIFFEEESPGKLCKRTNNAQKKYWTAAQ</sequence>
<dbReference type="InParanoid" id="A0A482WNN4"/>